<comment type="pathway">
    <text evidence="1">Pyrimidine metabolism; UMP biosynthesis via de novo pathway; UMP from orotate: step 2/2.</text>
</comment>
<evidence type="ECO:0000256" key="3">
    <source>
        <dbReference type="ARBA" id="ARBA00022793"/>
    </source>
</evidence>
<name>A0A1G6WN86_9ACTN</name>
<keyword evidence="3" id="KW-0210">Decarboxylase</keyword>
<dbReference type="PANTHER" id="PTHR43375">
    <property type="entry name" value="OROTIDINE 5'-PHOSPHATE DECARBOXYLASE"/>
    <property type="match status" value="1"/>
</dbReference>
<comment type="similarity">
    <text evidence="2">Belongs to the OMP decarboxylase family. Type 2 subfamily.</text>
</comment>
<dbReference type="Gene3D" id="3.20.20.70">
    <property type="entry name" value="Aldolase class I"/>
    <property type="match status" value="1"/>
</dbReference>
<evidence type="ECO:0000313" key="9">
    <source>
        <dbReference type="EMBL" id="SDD67342.1"/>
    </source>
</evidence>
<evidence type="ECO:0000256" key="6">
    <source>
        <dbReference type="ARBA" id="ARBA00049157"/>
    </source>
</evidence>
<dbReference type="PROSITE" id="PS00156">
    <property type="entry name" value="OMPDECASE"/>
    <property type="match status" value="1"/>
</dbReference>
<evidence type="ECO:0000259" key="8">
    <source>
        <dbReference type="SMART" id="SM00934"/>
    </source>
</evidence>
<dbReference type="EC" id="4.1.1.23" evidence="7"/>
<dbReference type="InterPro" id="IPR001754">
    <property type="entry name" value="OMPdeCOase_dom"/>
</dbReference>
<dbReference type="STRING" id="58114.SAMN05216270_106131"/>
<evidence type="ECO:0000256" key="2">
    <source>
        <dbReference type="ARBA" id="ARBA00008847"/>
    </source>
</evidence>
<evidence type="ECO:0000256" key="7">
    <source>
        <dbReference type="NCBIfam" id="TIGR02127"/>
    </source>
</evidence>
<evidence type="ECO:0000256" key="4">
    <source>
        <dbReference type="ARBA" id="ARBA00022975"/>
    </source>
</evidence>
<dbReference type="PANTHER" id="PTHR43375:SF1">
    <property type="entry name" value="OROTIDINE 5'-PHOSPHATE DECARBOXYLASE"/>
    <property type="match status" value="1"/>
</dbReference>
<dbReference type="InterPro" id="IPR011060">
    <property type="entry name" value="RibuloseP-bd_barrel"/>
</dbReference>
<dbReference type="InterPro" id="IPR011995">
    <property type="entry name" value="OMPdecase_type-2"/>
</dbReference>
<dbReference type="SMART" id="SM00934">
    <property type="entry name" value="OMPdecase"/>
    <property type="match status" value="1"/>
</dbReference>
<evidence type="ECO:0000256" key="1">
    <source>
        <dbReference type="ARBA" id="ARBA00004861"/>
    </source>
</evidence>
<proteinExistence type="inferred from homology"/>
<keyword evidence="10" id="KW-1185">Reference proteome</keyword>
<dbReference type="OrthoDB" id="9808470at2"/>
<dbReference type="GO" id="GO:0044205">
    <property type="term" value="P:'de novo' UMP biosynthetic process"/>
    <property type="evidence" value="ECO:0007669"/>
    <property type="project" value="UniProtKB-UniPathway"/>
</dbReference>
<dbReference type="RefSeq" id="WP_091034874.1">
    <property type="nucleotide sequence ID" value="NZ_FNAD01000006.1"/>
</dbReference>
<dbReference type="NCBIfam" id="TIGR02127">
    <property type="entry name" value="pyrF_sub2"/>
    <property type="match status" value="1"/>
</dbReference>
<dbReference type="UniPathway" id="UPA00070">
    <property type="reaction ID" value="UER00120"/>
</dbReference>
<reference evidence="10" key="1">
    <citation type="submission" date="2016-10" db="EMBL/GenBank/DDBJ databases">
        <authorList>
            <person name="Varghese N."/>
            <person name="Submissions S."/>
        </authorList>
    </citation>
    <scope>NUCLEOTIDE SEQUENCE [LARGE SCALE GENOMIC DNA]</scope>
    <source>
        <strain evidence="10">CGMCC 4.3516</strain>
    </source>
</reference>
<evidence type="ECO:0000313" key="10">
    <source>
        <dbReference type="Proteomes" id="UP000198949"/>
    </source>
</evidence>
<evidence type="ECO:0000256" key="5">
    <source>
        <dbReference type="ARBA" id="ARBA00023239"/>
    </source>
</evidence>
<dbReference type="CDD" id="cd04725">
    <property type="entry name" value="OMP_decarboxylase_like"/>
    <property type="match status" value="1"/>
</dbReference>
<keyword evidence="4" id="KW-0665">Pyrimidine biosynthesis</keyword>
<gene>
    <name evidence="9" type="ORF">SAMN05216270_106131</name>
</gene>
<keyword evidence="5" id="KW-0456">Lyase</keyword>
<feature type="domain" description="Orotidine 5'-phosphate decarboxylase" evidence="8">
    <location>
        <begin position="20"/>
        <end position="291"/>
    </location>
</feature>
<dbReference type="GO" id="GO:0006207">
    <property type="term" value="P:'de novo' pyrimidine nucleobase biosynthetic process"/>
    <property type="evidence" value="ECO:0007669"/>
    <property type="project" value="InterPro"/>
</dbReference>
<sequence>MPTTKDFGARAHRLARERGPLCAGIDPHGSQLLNWGLDDDLEGAERFVLTLTEAVADQCAFVKPQSAFFERFGSGGVALLERVIAECRKAGALVILDVKRGDIGSTMAAYAQAYLDPASPLAVDAITVSPYLGTGSLQPAFDLASAHGKGVFVLARTSNPEGKQIQMAKRRDGRSVAQGVIDEVNLQNGDAEPMGSFGIVMGATIGACAAEGDARLRESTYGITHTTVSQRDSAHDLSQFNGPILVPGMGAQGGRPSDLPRVLGAAANFAIPSYSRQIAQPGPATASIRTAVEGLQEECRAAMGE</sequence>
<organism evidence="9 10">
    <name type="scientific">Glycomyces harbinensis</name>
    <dbReference type="NCBI Taxonomy" id="58114"/>
    <lineage>
        <taxon>Bacteria</taxon>
        <taxon>Bacillati</taxon>
        <taxon>Actinomycetota</taxon>
        <taxon>Actinomycetes</taxon>
        <taxon>Glycomycetales</taxon>
        <taxon>Glycomycetaceae</taxon>
        <taxon>Glycomyces</taxon>
    </lineage>
</organism>
<dbReference type="AlphaFoldDB" id="A0A1G6WN86"/>
<dbReference type="Proteomes" id="UP000198949">
    <property type="component" value="Unassembled WGS sequence"/>
</dbReference>
<comment type="catalytic activity">
    <reaction evidence="6">
        <text>orotidine 5'-phosphate + H(+) = UMP + CO2</text>
        <dbReference type="Rhea" id="RHEA:11596"/>
        <dbReference type="ChEBI" id="CHEBI:15378"/>
        <dbReference type="ChEBI" id="CHEBI:16526"/>
        <dbReference type="ChEBI" id="CHEBI:57538"/>
        <dbReference type="ChEBI" id="CHEBI:57865"/>
        <dbReference type="EC" id="4.1.1.23"/>
    </reaction>
</comment>
<protein>
    <recommendedName>
        <fullName evidence="7">Orotidine-5'-phosphate decarboxylase</fullName>
        <ecNumber evidence="7">4.1.1.23</ecNumber>
    </recommendedName>
</protein>
<accession>A0A1G6WN86</accession>
<dbReference type="SUPFAM" id="SSF51366">
    <property type="entry name" value="Ribulose-phoshate binding barrel"/>
    <property type="match status" value="1"/>
</dbReference>
<dbReference type="Pfam" id="PF00215">
    <property type="entry name" value="OMPdecase"/>
    <property type="match status" value="1"/>
</dbReference>
<dbReference type="InterPro" id="IPR013785">
    <property type="entry name" value="Aldolase_TIM"/>
</dbReference>
<dbReference type="GO" id="GO:0004590">
    <property type="term" value="F:orotidine-5'-phosphate decarboxylase activity"/>
    <property type="evidence" value="ECO:0007669"/>
    <property type="project" value="UniProtKB-UniRule"/>
</dbReference>
<dbReference type="InterPro" id="IPR018089">
    <property type="entry name" value="OMPdecase_AS"/>
</dbReference>
<dbReference type="EMBL" id="FNAD01000006">
    <property type="protein sequence ID" value="SDD67342.1"/>
    <property type="molecule type" value="Genomic_DNA"/>
</dbReference>